<dbReference type="Proteomes" id="UP000685013">
    <property type="component" value="Chromosome 12"/>
</dbReference>
<dbReference type="SMART" id="SM00645">
    <property type="entry name" value="Pept_C1"/>
    <property type="match status" value="1"/>
</dbReference>
<proteinExistence type="predicted"/>
<feature type="domain" description="Peptidase C1A papain C-terminal" evidence="4">
    <location>
        <begin position="8"/>
        <end position="101"/>
    </location>
</feature>
<feature type="non-terminal residue" evidence="5">
    <location>
        <position position="101"/>
    </location>
</feature>
<evidence type="ECO:0000256" key="3">
    <source>
        <dbReference type="ARBA" id="ARBA00022807"/>
    </source>
</evidence>
<comment type="caution">
    <text evidence="5">The sequence shown here is derived from an EMBL/GenBank/DDBJ whole genome shotgun (WGS) entry which is preliminary data.</text>
</comment>
<feature type="non-terminal residue" evidence="5">
    <location>
        <position position="1"/>
    </location>
</feature>
<evidence type="ECO:0000256" key="2">
    <source>
        <dbReference type="ARBA" id="ARBA00022801"/>
    </source>
</evidence>
<accession>A0AAV6MS28</accession>
<dbReference type="GO" id="GO:0008234">
    <property type="term" value="F:cysteine-type peptidase activity"/>
    <property type="evidence" value="ECO:0007669"/>
    <property type="project" value="UniProtKB-KW"/>
</dbReference>
<gene>
    <name evidence="5" type="ORF">SDJN03_18560</name>
</gene>
<dbReference type="InterPro" id="IPR000668">
    <property type="entry name" value="Peptidase_C1A_C"/>
</dbReference>
<dbReference type="GO" id="GO:0006508">
    <property type="term" value="P:proteolysis"/>
    <property type="evidence" value="ECO:0007669"/>
    <property type="project" value="UniProtKB-KW"/>
</dbReference>
<name>A0AAV6MS28_9ROSI</name>
<keyword evidence="1" id="KW-0645">Protease</keyword>
<organism evidence="5 6">
    <name type="scientific">Cucurbita argyrosperma subsp. sororia</name>
    <dbReference type="NCBI Taxonomy" id="37648"/>
    <lineage>
        <taxon>Eukaryota</taxon>
        <taxon>Viridiplantae</taxon>
        <taxon>Streptophyta</taxon>
        <taxon>Embryophyta</taxon>
        <taxon>Tracheophyta</taxon>
        <taxon>Spermatophyta</taxon>
        <taxon>Magnoliopsida</taxon>
        <taxon>eudicotyledons</taxon>
        <taxon>Gunneridae</taxon>
        <taxon>Pentapetalae</taxon>
        <taxon>rosids</taxon>
        <taxon>fabids</taxon>
        <taxon>Cucurbitales</taxon>
        <taxon>Cucurbitaceae</taxon>
        <taxon>Cucurbiteae</taxon>
        <taxon>Cucurbita</taxon>
    </lineage>
</organism>
<protein>
    <recommendedName>
        <fullName evidence="4">Peptidase C1A papain C-terminal domain-containing protein</fullName>
    </recommendedName>
</protein>
<dbReference type="PANTHER" id="PTHR12411">
    <property type="entry name" value="CYSTEINE PROTEASE FAMILY C1-RELATED"/>
    <property type="match status" value="1"/>
</dbReference>
<evidence type="ECO:0000256" key="1">
    <source>
        <dbReference type="ARBA" id="ARBA00022670"/>
    </source>
</evidence>
<dbReference type="AlphaFoldDB" id="A0AAV6MS28"/>
<dbReference type="InterPro" id="IPR013128">
    <property type="entry name" value="Peptidase_C1A"/>
</dbReference>
<evidence type="ECO:0000313" key="6">
    <source>
        <dbReference type="Proteomes" id="UP000685013"/>
    </source>
</evidence>
<keyword evidence="3" id="KW-0788">Thiol protease</keyword>
<evidence type="ECO:0000313" key="5">
    <source>
        <dbReference type="EMBL" id="KAG6585827.1"/>
    </source>
</evidence>
<keyword evidence="6" id="KW-1185">Reference proteome</keyword>
<keyword evidence="2" id="KW-0378">Hydrolase</keyword>
<sequence>MCGSFAHLNGKEPISFVCFHFSGACWSFSATGAIEGITRLEQGLLSVFSEQELIDCDRSYNSGCGGGLMDYAYQFVIKNHGIDTEDDYPFQGRDGSCRKDK</sequence>
<evidence type="ECO:0000259" key="4">
    <source>
        <dbReference type="SMART" id="SM00645"/>
    </source>
</evidence>
<dbReference type="EMBL" id="JAGKQH010000012">
    <property type="protein sequence ID" value="KAG6585827.1"/>
    <property type="molecule type" value="Genomic_DNA"/>
</dbReference>
<dbReference type="Pfam" id="PF00112">
    <property type="entry name" value="Peptidase_C1"/>
    <property type="match status" value="1"/>
</dbReference>
<reference evidence="5 6" key="1">
    <citation type="journal article" date="2021" name="Hortic Res">
        <title>The domestication of Cucurbita argyrosperma as revealed by the genome of its wild relative.</title>
        <authorList>
            <person name="Barrera-Redondo J."/>
            <person name="Sanchez-de la Vega G."/>
            <person name="Aguirre-Liguori J.A."/>
            <person name="Castellanos-Morales G."/>
            <person name="Gutierrez-Guerrero Y.T."/>
            <person name="Aguirre-Dugua X."/>
            <person name="Aguirre-Planter E."/>
            <person name="Tenaillon M.I."/>
            <person name="Lira-Saade R."/>
            <person name="Eguiarte L.E."/>
        </authorList>
    </citation>
    <scope>NUCLEOTIDE SEQUENCE [LARGE SCALE GENOMIC DNA]</scope>
    <source>
        <strain evidence="5">JBR-2021</strain>
    </source>
</reference>